<proteinExistence type="predicted"/>
<accession>A0A2H1V3I4</accession>
<protein>
    <submittedName>
        <fullName evidence="2">SFRICE_027074</fullName>
    </submittedName>
</protein>
<evidence type="ECO:0000256" key="1">
    <source>
        <dbReference type="SAM" id="MobiDB-lite"/>
    </source>
</evidence>
<feature type="region of interest" description="Disordered" evidence="1">
    <location>
        <begin position="1"/>
        <end position="38"/>
    </location>
</feature>
<dbReference type="AlphaFoldDB" id="A0A2H1V3I4"/>
<gene>
    <name evidence="2" type="ORF">SFRICE_027074</name>
</gene>
<dbReference type="EMBL" id="ODYU01000506">
    <property type="protein sequence ID" value="SOQ35391.1"/>
    <property type="molecule type" value="Genomic_DNA"/>
</dbReference>
<organism evidence="2">
    <name type="scientific">Spodoptera frugiperda</name>
    <name type="common">Fall armyworm</name>
    <dbReference type="NCBI Taxonomy" id="7108"/>
    <lineage>
        <taxon>Eukaryota</taxon>
        <taxon>Metazoa</taxon>
        <taxon>Ecdysozoa</taxon>
        <taxon>Arthropoda</taxon>
        <taxon>Hexapoda</taxon>
        <taxon>Insecta</taxon>
        <taxon>Pterygota</taxon>
        <taxon>Neoptera</taxon>
        <taxon>Endopterygota</taxon>
        <taxon>Lepidoptera</taxon>
        <taxon>Glossata</taxon>
        <taxon>Ditrysia</taxon>
        <taxon>Noctuoidea</taxon>
        <taxon>Noctuidae</taxon>
        <taxon>Amphipyrinae</taxon>
        <taxon>Spodoptera</taxon>
    </lineage>
</organism>
<name>A0A2H1V3I4_SPOFR</name>
<feature type="compositionally biased region" description="Polar residues" evidence="1">
    <location>
        <begin position="9"/>
        <end position="20"/>
    </location>
</feature>
<sequence length="86" mass="8549">MPPEHGEQQAPTECTQQGPAPQSMRREQGPPQHGPGIAFSDKIISSCVVAMDAAVDVVGPVATAAPAAGAIVAADPVAVAPLAIAK</sequence>
<reference evidence="2" key="1">
    <citation type="submission" date="2016-07" db="EMBL/GenBank/DDBJ databases">
        <authorList>
            <person name="Bretaudeau A."/>
        </authorList>
    </citation>
    <scope>NUCLEOTIDE SEQUENCE</scope>
    <source>
        <strain evidence="2">Rice</strain>
        <tissue evidence="2">Whole body</tissue>
    </source>
</reference>
<evidence type="ECO:0000313" key="2">
    <source>
        <dbReference type="EMBL" id="SOQ35391.1"/>
    </source>
</evidence>